<dbReference type="eggNOG" id="arCOG05548">
    <property type="taxonomic scope" value="Archaea"/>
</dbReference>
<dbReference type="KEGG" id="cma:Cmaq_0971"/>
<dbReference type="Proteomes" id="UP000001137">
    <property type="component" value="Chromosome"/>
</dbReference>
<dbReference type="STRING" id="397948.Cmaq_0971"/>
<evidence type="ECO:0000313" key="1">
    <source>
        <dbReference type="EMBL" id="ABW01803.1"/>
    </source>
</evidence>
<sequence length="127" mass="14063">MGVLRRFLVYVTKDLGGEAKYVDAVTFCNQGESVIRVKVVYQGAFTRTGLEKYVKGIRLIFNDGVIVGEGNESTPILSLSSGQCIKGTLMYYIDPEITTQLNPVRVNLIKKGLMFIAGYQFDVVTVD</sequence>
<dbReference type="HOGENOM" id="CLU_1891556_0_0_2"/>
<proteinExistence type="predicted"/>
<gene>
    <name evidence="1" type="ordered locus">Cmaq_0971</name>
</gene>
<organism evidence="1 2">
    <name type="scientific">Caldivirga maquilingensis (strain ATCC 700844 / DSM 13496 / JCM 10307 / IC-167)</name>
    <dbReference type="NCBI Taxonomy" id="397948"/>
    <lineage>
        <taxon>Archaea</taxon>
        <taxon>Thermoproteota</taxon>
        <taxon>Thermoprotei</taxon>
        <taxon>Thermoproteales</taxon>
        <taxon>Thermoproteaceae</taxon>
        <taxon>Caldivirga</taxon>
    </lineage>
</organism>
<dbReference type="EMBL" id="CP000852">
    <property type="protein sequence ID" value="ABW01803.1"/>
    <property type="molecule type" value="Genomic_DNA"/>
</dbReference>
<dbReference type="GeneID" id="5708593"/>
<keyword evidence="2" id="KW-1185">Reference proteome</keyword>
<accession>A8MDE7</accession>
<reference evidence="1 2" key="1">
    <citation type="submission" date="2007-10" db="EMBL/GenBank/DDBJ databases">
        <title>Complete sequence of Caldivirga maquilingensis IC-167.</title>
        <authorList>
            <consortium name="US DOE Joint Genome Institute"/>
            <person name="Copeland A."/>
            <person name="Lucas S."/>
            <person name="Lapidus A."/>
            <person name="Barry K."/>
            <person name="Glavina del Rio T."/>
            <person name="Dalin E."/>
            <person name="Tice H."/>
            <person name="Pitluck S."/>
            <person name="Saunders E."/>
            <person name="Brettin T."/>
            <person name="Bruce D."/>
            <person name="Detter J.C."/>
            <person name="Han C."/>
            <person name="Schmutz J."/>
            <person name="Larimer F."/>
            <person name="Land M."/>
            <person name="Hauser L."/>
            <person name="Kyrpides N."/>
            <person name="Ivanova N."/>
            <person name="Biddle J.F."/>
            <person name="Zhang Z."/>
            <person name="Fitz-Gibbon S.T."/>
            <person name="Lowe T.M."/>
            <person name="Saltikov C."/>
            <person name="House C.H."/>
            <person name="Richardson P."/>
        </authorList>
    </citation>
    <scope>NUCLEOTIDE SEQUENCE [LARGE SCALE GENOMIC DNA]</scope>
    <source>
        <strain evidence="2">ATCC 700844 / DSM 13496 / JCM 10307 / IC-167</strain>
    </source>
</reference>
<dbReference type="OrthoDB" id="26483at2157"/>
<dbReference type="RefSeq" id="WP_012186022.1">
    <property type="nucleotide sequence ID" value="NC_009954.1"/>
</dbReference>
<protein>
    <submittedName>
        <fullName evidence="1">Uncharacterized protein</fullName>
    </submittedName>
</protein>
<evidence type="ECO:0000313" key="2">
    <source>
        <dbReference type="Proteomes" id="UP000001137"/>
    </source>
</evidence>
<dbReference type="AlphaFoldDB" id="A8MDE7"/>
<name>A8MDE7_CALMQ</name>